<accession>A0A3S0ZDZ9</accession>
<dbReference type="SUPFAM" id="SSF53850">
    <property type="entry name" value="Periplasmic binding protein-like II"/>
    <property type="match status" value="1"/>
</dbReference>
<dbReference type="Proteomes" id="UP000281118">
    <property type="component" value="Unassembled WGS sequence"/>
</dbReference>
<name>A0A3S0ZDZ9_9BURK</name>
<dbReference type="InterPro" id="IPR001638">
    <property type="entry name" value="Solute-binding_3/MltF_N"/>
</dbReference>
<dbReference type="SMART" id="SM00062">
    <property type="entry name" value="PBPb"/>
    <property type="match status" value="1"/>
</dbReference>
<dbReference type="AlphaFoldDB" id="A0A3S0ZDZ9"/>
<dbReference type="EMBL" id="RXFT01000017">
    <property type="protein sequence ID" value="RUR70975.1"/>
    <property type="molecule type" value="Genomic_DNA"/>
</dbReference>
<feature type="domain" description="Solute-binding protein family 3/N-terminal" evidence="2">
    <location>
        <begin position="50"/>
        <end position="263"/>
    </location>
</feature>
<comment type="caution">
    <text evidence="3">The sequence shown here is derived from an EMBL/GenBank/DDBJ whole genome shotgun (WGS) entry which is preliminary data.</text>
</comment>
<evidence type="ECO:0000256" key="1">
    <source>
        <dbReference type="ARBA" id="ARBA00010742"/>
    </source>
</evidence>
<reference evidence="3 4" key="1">
    <citation type="submission" date="2018-12" db="EMBL/GenBank/DDBJ databases">
        <title>The genome sequences of Variovorax guangxiensis DSM 27352.</title>
        <authorList>
            <person name="Gao J."/>
            <person name="Sun J."/>
        </authorList>
    </citation>
    <scope>NUCLEOTIDE SEQUENCE [LARGE SCALE GENOMIC DNA]</scope>
    <source>
        <strain evidence="3 4">DSM 27352</strain>
    </source>
</reference>
<dbReference type="Pfam" id="PF09084">
    <property type="entry name" value="NMT1"/>
    <property type="match status" value="1"/>
</dbReference>
<dbReference type="OrthoDB" id="9780180at2"/>
<dbReference type="InterPro" id="IPR006311">
    <property type="entry name" value="TAT_signal"/>
</dbReference>
<sequence>MKERAMLTRRDFGLGLGALGLAGSLPALAQSVRVMKVANTAAVNDPQQCFCTAGQHPKLNFYKPGGVDVEYVNMSSMTQALQSLRAGHVDFGPAVPGILLPAMAKDPSLDLVSVYKWLPRNANVIVVKPGSPIRSAADLAGKRIGVRSQGDTGIVITRTMLAELGLKDDGCEYIAIGDGAPAGAAIDNDRVDAMVAFDTAAARIELVGTKLRYVPLTPRFAQVGSGWMCVPRKMLKEDRKSLVALFRGIAKSTLFSNANLEAAIDLHWAVYPESRPKGRSEDDARKELAFILKDRKNSWMRRPDDPDQRMGASSTAEWKANVEMAAEASKNPKLASELGDPNRLFTNELIDEINAFDKQAVIQMAREIKL</sequence>
<dbReference type="PROSITE" id="PS51318">
    <property type="entry name" value="TAT"/>
    <property type="match status" value="1"/>
</dbReference>
<gene>
    <name evidence="3" type="ORF">EJP67_28370</name>
</gene>
<evidence type="ECO:0000259" key="2">
    <source>
        <dbReference type="SMART" id="SM00062"/>
    </source>
</evidence>
<organism evidence="3 4">
    <name type="scientific">Variovorax guangxiensis</name>
    <dbReference type="NCBI Taxonomy" id="1775474"/>
    <lineage>
        <taxon>Bacteria</taxon>
        <taxon>Pseudomonadati</taxon>
        <taxon>Pseudomonadota</taxon>
        <taxon>Betaproteobacteria</taxon>
        <taxon>Burkholderiales</taxon>
        <taxon>Comamonadaceae</taxon>
        <taxon>Variovorax</taxon>
    </lineage>
</organism>
<evidence type="ECO:0000313" key="4">
    <source>
        <dbReference type="Proteomes" id="UP000281118"/>
    </source>
</evidence>
<proteinExistence type="inferred from homology"/>
<comment type="similarity">
    <text evidence="1">Belongs to the bacterial solute-binding protein SsuA/TauA family.</text>
</comment>
<dbReference type="InterPro" id="IPR015168">
    <property type="entry name" value="SsuA/THI5"/>
</dbReference>
<protein>
    <recommendedName>
        <fullName evidence="2">Solute-binding protein family 3/N-terminal domain-containing protein</fullName>
    </recommendedName>
</protein>
<dbReference type="PANTHER" id="PTHR30024">
    <property type="entry name" value="ALIPHATIC SULFONATES-BINDING PROTEIN-RELATED"/>
    <property type="match status" value="1"/>
</dbReference>
<dbReference type="Gene3D" id="3.40.190.10">
    <property type="entry name" value="Periplasmic binding protein-like II"/>
    <property type="match status" value="2"/>
</dbReference>
<evidence type="ECO:0000313" key="3">
    <source>
        <dbReference type="EMBL" id="RUR70975.1"/>
    </source>
</evidence>